<sequence>MLPAMAKLVHGQKLLAVANSGADYALIVTDVIQHFCADMKYCCVADVSLLLLMLDDPFALTISAVQLAGAKSYAYDASMTYKGRSFHITLAGIGNDEVTRVLILERIEELSLPKWEDSFPEHVHDEHLPETSLPVGYEDLLNKTQAWIKLQPYGIINSNKHFIMHLDLHQENILVTPSFEDSKAVNFWQVYLHVPFDEDKKEACILPTHIDSSVPWPQYICIDKVWSIHVASMPESCCF</sequence>
<dbReference type="Proteomes" id="UP001175226">
    <property type="component" value="Unassembled WGS sequence"/>
</dbReference>
<dbReference type="EMBL" id="JAUEPT010000228">
    <property type="protein sequence ID" value="KAK0429618.1"/>
    <property type="molecule type" value="Genomic_DNA"/>
</dbReference>
<dbReference type="AlphaFoldDB" id="A0AA39MDB0"/>
<gene>
    <name evidence="1" type="ORF">EV421DRAFT_1914356</name>
</gene>
<organism evidence="1 2">
    <name type="scientific">Armillaria borealis</name>
    <dbReference type="NCBI Taxonomy" id="47425"/>
    <lineage>
        <taxon>Eukaryota</taxon>
        <taxon>Fungi</taxon>
        <taxon>Dikarya</taxon>
        <taxon>Basidiomycota</taxon>
        <taxon>Agaricomycotina</taxon>
        <taxon>Agaricomycetes</taxon>
        <taxon>Agaricomycetidae</taxon>
        <taxon>Agaricales</taxon>
        <taxon>Marasmiineae</taxon>
        <taxon>Physalacriaceae</taxon>
        <taxon>Armillaria</taxon>
    </lineage>
</organism>
<protein>
    <submittedName>
        <fullName evidence="1">Uncharacterized protein</fullName>
    </submittedName>
</protein>
<evidence type="ECO:0000313" key="2">
    <source>
        <dbReference type="Proteomes" id="UP001175226"/>
    </source>
</evidence>
<proteinExistence type="predicted"/>
<comment type="caution">
    <text evidence="1">The sequence shown here is derived from an EMBL/GenBank/DDBJ whole genome shotgun (WGS) entry which is preliminary data.</text>
</comment>
<accession>A0AA39MDB0</accession>
<reference evidence="1" key="1">
    <citation type="submission" date="2023-06" db="EMBL/GenBank/DDBJ databases">
        <authorList>
            <consortium name="Lawrence Berkeley National Laboratory"/>
            <person name="Ahrendt S."/>
            <person name="Sahu N."/>
            <person name="Indic B."/>
            <person name="Wong-Bajracharya J."/>
            <person name="Merenyi Z."/>
            <person name="Ke H.-M."/>
            <person name="Monk M."/>
            <person name="Kocsube S."/>
            <person name="Drula E."/>
            <person name="Lipzen A."/>
            <person name="Balint B."/>
            <person name="Henrissat B."/>
            <person name="Andreopoulos B."/>
            <person name="Martin F.M."/>
            <person name="Harder C.B."/>
            <person name="Rigling D."/>
            <person name="Ford K.L."/>
            <person name="Foster G.D."/>
            <person name="Pangilinan J."/>
            <person name="Papanicolaou A."/>
            <person name="Barry K."/>
            <person name="LaButti K."/>
            <person name="Viragh M."/>
            <person name="Koriabine M."/>
            <person name="Yan M."/>
            <person name="Riley R."/>
            <person name="Champramary S."/>
            <person name="Plett K.L."/>
            <person name="Tsai I.J."/>
            <person name="Slot J."/>
            <person name="Sipos G."/>
            <person name="Plett J."/>
            <person name="Nagy L.G."/>
            <person name="Grigoriev I.V."/>
        </authorList>
    </citation>
    <scope>NUCLEOTIDE SEQUENCE</scope>
    <source>
        <strain evidence="1">FPL87.14</strain>
    </source>
</reference>
<name>A0AA39MDB0_9AGAR</name>
<evidence type="ECO:0000313" key="1">
    <source>
        <dbReference type="EMBL" id="KAK0429618.1"/>
    </source>
</evidence>
<keyword evidence="2" id="KW-1185">Reference proteome</keyword>